<comment type="subcellular location">
    <subcellularLocation>
        <location evidence="1">Membrane</location>
        <topology evidence="1">Multi-pass membrane protein</topology>
    </subcellularLocation>
</comment>
<name>A0ABV1RC03_9ALTE</name>
<dbReference type="PANTHER" id="PTHR43471">
    <property type="entry name" value="ABC TRANSPORTER PERMEASE"/>
    <property type="match status" value="1"/>
</dbReference>
<reference evidence="7 8" key="1">
    <citation type="submission" date="2024-06" db="EMBL/GenBank/DDBJ databases">
        <authorList>
            <person name="Chen R.Y."/>
        </authorList>
    </citation>
    <scope>NUCLEOTIDE SEQUENCE [LARGE SCALE GENOMIC DNA]</scope>
    <source>
        <strain evidence="7 8">D2</strain>
    </source>
</reference>
<sequence length="407" mass="45110">MIKAVYQKEMLELIRDKKTLVFMILLPLLIFPAIFGALAVFAAKTVKAEQEKTLTYFVSGAEADNPILEKLAAQNNLQAYQAESLGNATQLQDADIKKLIQDGKLDFWLQINDHFSVNAQSTQQNTWYLYFNNASGINSASYRIDHLIREFNQSLTQSKLISFGVDKNQIDGILQPVVLQKQDIAPEKESLGSKLGGLVAYILLPLCLLGAIYPAIDLAAGEKERGTLESLMIAPVKRIDLVLGKFFTIFTASFIAALSAIVSLALWSFIFAQGLAVEIIVKIVGTLGVSDLMLALFMMLPVVLLVSAMVLCISIYAKNFKEAQNFMAPLSFFIFVPLIVAMLPGIDLNWQWALVPISNVALSIKDILKGQADGFLLSIVWGSQFLLACIMLSFCVYWFSQEKVLFR</sequence>
<dbReference type="Proteomes" id="UP001467690">
    <property type="component" value="Unassembled WGS sequence"/>
</dbReference>
<dbReference type="InterPro" id="IPR013525">
    <property type="entry name" value="ABC2_TM"/>
</dbReference>
<evidence type="ECO:0000313" key="7">
    <source>
        <dbReference type="EMBL" id="MER2490444.1"/>
    </source>
</evidence>
<proteinExistence type="predicted"/>
<feature type="transmembrane region" description="Helical" evidence="5">
    <location>
        <begin position="20"/>
        <end position="43"/>
    </location>
</feature>
<feature type="transmembrane region" description="Helical" evidence="5">
    <location>
        <begin position="198"/>
        <end position="220"/>
    </location>
</feature>
<keyword evidence="8" id="KW-1185">Reference proteome</keyword>
<protein>
    <submittedName>
        <fullName evidence="7">ABC transporter permease</fullName>
    </submittedName>
</protein>
<evidence type="ECO:0000256" key="3">
    <source>
        <dbReference type="ARBA" id="ARBA00022989"/>
    </source>
</evidence>
<comment type="caution">
    <text evidence="7">The sequence shown here is derived from an EMBL/GenBank/DDBJ whole genome shotgun (WGS) entry which is preliminary data.</text>
</comment>
<feature type="transmembrane region" description="Helical" evidence="5">
    <location>
        <begin position="241"/>
        <end position="272"/>
    </location>
</feature>
<keyword evidence="3 5" id="KW-1133">Transmembrane helix</keyword>
<evidence type="ECO:0000313" key="8">
    <source>
        <dbReference type="Proteomes" id="UP001467690"/>
    </source>
</evidence>
<organism evidence="7 8">
    <name type="scientific">Catenovulum sediminis</name>
    <dbReference type="NCBI Taxonomy" id="1740262"/>
    <lineage>
        <taxon>Bacteria</taxon>
        <taxon>Pseudomonadati</taxon>
        <taxon>Pseudomonadota</taxon>
        <taxon>Gammaproteobacteria</taxon>
        <taxon>Alteromonadales</taxon>
        <taxon>Alteromonadaceae</taxon>
        <taxon>Catenovulum</taxon>
    </lineage>
</organism>
<feature type="domain" description="ABC-2 type transporter transmembrane" evidence="6">
    <location>
        <begin position="17"/>
        <end position="393"/>
    </location>
</feature>
<keyword evidence="2 5" id="KW-0812">Transmembrane</keyword>
<dbReference type="Pfam" id="PF12698">
    <property type="entry name" value="ABC2_membrane_3"/>
    <property type="match status" value="1"/>
</dbReference>
<keyword evidence="4 5" id="KW-0472">Membrane</keyword>
<evidence type="ECO:0000256" key="2">
    <source>
        <dbReference type="ARBA" id="ARBA00022692"/>
    </source>
</evidence>
<evidence type="ECO:0000256" key="4">
    <source>
        <dbReference type="ARBA" id="ARBA00023136"/>
    </source>
</evidence>
<feature type="transmembrane region" description="Helical" evidence="5">
    <location>
        <begin position="328"/>
        <end position="346"/>
    </location>
</feature>
<evidence type="ECO:0000256" key="5">
    <source>
        <dbReference type="SAM" id="Phobius"/>
    </source>
</evidence>
<dbReference type="EMBL" id="JBELOE010000052">
    <property type="protein sequence ID" value="MER2490444.1"/>
    <property type="molecule type" value="Genomic_DNA"/>
</dbReference>
<feature type="transmembrane region" description="Helical" evidence="5">
    <location>
        <begin position="375"/>
        <end position="399"/>
    </location>
</feature>
<dbReference type="PANTHER" id="PTHR43471:SF3">
    <property type="entry name" value="ABC TRANSPORTER PERMEASE PROTEIN NATB"/>
    <property type="match status" value="1"/>
</dbReference>
<feature type="transmembrane region" description="Helical" evidence="5">
    <location>
        <begin position="292"/>
        <end position="316"/>
    </location>
</feature>
<accession>A0ABV1RC03</accession>
<evidence type="ECO:0000259" key="6">
    <source>
        <dbReference type="Pfam" id="PF12698"/>
    </source>
</evidence>
<gene>
    <name evidence="7" type="ORF">ABS311_00895</name>
</gene>
<dbReference type="RefSeq" id="WP_143872083.1">
    <property type="nucleotide sequence ID" value="NZ_CP041660.1"/>
</dbReference>
<evidence type="ECO:0000256" key="1">
    <source>
        <dbReference type="ARBA" id="ARBA00004141"/>
    </source>
</evidence>